<dbReference type="InterPro" id="IPR052336">
    <property type="entry name" value="MlaD_Phospholipid_Transporter"/>
</dbReference>
<dbReference type="Pfam" id="PF02470">
    <property type="entry name" value="MlaD"/>
    <property type="match status" value="1"/>
</dbReference>
<feature type="domain" description="Mammalian cell entry C-terminal" evidence="4">
    <location>
        <begin position="127"/>
        <end position="304"/>
    </location>
</feature>
<protein>
    <submittedName>
        <fullName evidence="5">ABC transporter substrate-binding protein</fullName>
    </submittedName>
</protein>
<keyword evidence="2" id="KW-0812">Transmembrane</keyword>
<dbReference type="AlphaFoldDB" id="A0A1J7BBM2"/>
<reference evidence="5 6" key="1">
    <citation type="submission" date="2016-10" db="EMBL/GenBank/DDBJ databases">
        <title>Genome sequence of Streptomyces gilvigriseus MUSC 26.</title>
        <authorList>
            <person name="Lee L.-H."/>
            <person name="Ser H.-L."/>
        </authorList>
    </citation>
    <scope>NUCLEOTIDE SEQUENCE [LARGE SCALE GENOMIC DNA]</scope>
    <source>
        <strain evidence="5 6">MUSC 26</strain>
    </source>
</reference>
<dbReference type="InterPro" id="IPR024516">
    <property type="entry name" value="Mce_C"/>
</dbReference>
<evidence type="ECO:0000259" key="3">
    <source>
        <dbReference type="Pfam" id="PF02470"/>
    </source>
</evidence>
<evidence type="ECO:0000256" key="1">
    <source>
        <dbReference type="SAM" id="MobiDB-lite"/>
    </source>
</evidence>
<proteinExistence type="predicted"/>
<keyword evidence="6" id="KW-1185">Reference proteome</keyword>
<dbReference type="RefSeq" id="WP_071658003.1">
    <property type="nucleotide sequence ID" value="NZ_MLCF01000118.1"/>
</dbReference>
<comment type="caution">
    <text evidence="5">The sequence shown here is derived from an EMBL/GenBank/DDBJ whole genome shotgun (WGS) entry which is preliminary data.</text>
</comment>
<sequence>MGLRMRIRPGLLGPLIKSIVFIVVTGLATAGLGYAIADTATTGTVHYHARFSDVTGLLPGDSIRIAGVSVGRVDGIHVVDHRVARVDFSLQKGHPLPAGATASVKYLNLVGQRYIELDRGSAPVGDTLATGATIPLARTSPALDLTQLFDGFRPLFQGLSPKDTNELAGEIIQVLQGEGGTVDSLLTHIGSLTTDLASRDKQIGEVIDNLNKVLATVNTRESGLNELIGTLKQLVSGFNTDRQPLGEAVTAMASLTTTTAGLLNDGRSPLKSDIDRLGGLATNLDAAEPQITSFLTTTPEKMTAIARTVSYGSWLNAYLCQATVTGVTTSTGEKPPTGVTGHAARCGS</sequence>
<dbReference type="Pfam" id="PF11887">
    <property type="entry name" value="Mce4_CUP1"/>
    <property type="match status" value="1"/>
</dbReference>
<evidence type="ECO:0000259" key="4">
    <source>
        <dbReference type="Pfam" id="PF11887"/>
    </source>
</evidence>
<dbReference type="EMBL" id="MLCF01000118">
    <property type="protein sequence ID" value="OIV36030.1"/>
    <property type="molecule type" value="Genomic_DNA"/>
</dbReference>
<gene>
    <name evidence="5" type="ORF">BIV57_18425</name>
</gene>
<keyword evidence="2" id="KW-0472">Membrane</keyword>
<organism evidence="5 6">
    <name type="scientific">Mangrovactinospora gilvigrisea</name>
    <dbReference type="NCBI Taxonomy" id="1428644"/>
    <lineage>
        <taxon>Bacteria</taxon>
        <taxon>Bacillati</taxon>
        <taxon>Actinomycetota</taxon>
        <taxon>Actinomycetes</taxon>
        <taxon>Kitasatosporales</taxon>
        <taxon>Streptomycetaceae</taxon>
        <taxon>Mangrovactinospora</taxon>
    </lineage>
</organism>
<dbReference type="PANTHER" id="PTHR33371">
    <property type="entry name" value="INTERMEMBRANE PHOSPHOLIPID TRANSPORT SYSTEM BINDING PROTEIN MLAD-RELATED"/>
    <property type="match status" value="1"/>
</dbReference>
<keyword evidence="2" id="KW-1133">Transmembrane helix</keyword>
<dbReference type="GO" id="GO:0005576">
    <property type="term" value="C:extracellular region"/>
    <property type="evidence" value="ECO:0007669"/>
    <property type="project" value="TreeGrafter"/>
</dbReference>
<dbReference type="InterPro" id="IPR003399">
    <property type="entry name" value="Mce/MlaD"/>
</dbReference>
<accession>A0A1J7BBM2</accession>
<evidence type="ECO:0000313" key="6">
    <source>
        <dbReference type="Proteomes" id="UP000243342"/>
    </source>
</evidence>
<dbReference type="STRING" id="1428644.BIV57_18425"/>
<feature type="domain" description="Mce/MlaD" evidence="3">
    <location>
        <begin position="44"/>
        <end position="120"/>
    </location>
</feature>
<evidence type="ECO:0000313" key="5">
    <source>
        <dbReference type="EMBL" id="OIV36030.1"/>
    </source>
</evidence>
<evidence type="ECO:0000256" key="2">
    <source>
        <dbReference type="SAM" id="Phobius"/>
    </source>
</evidence>
<feature type="transmembrane region" description="Helical" evidence="2">
    <location>
        <begin position="12"/>
        <end position="37"/>
    </location>
</feature>
<dbReference type="Proteomes" id="UP000243342">
    <property type="component" value="Unassembled WGS sequence"/>
</dbReference>
<name>A0A1J7BBM2_9ACTN</name>
<dbReference type="GO" id="GO:0051701">
    <property type="term" value="P:biological process involved in interaction with host"/>
    <property type="evidence" value="ECO:0007669"/>
    <property type="project" value="TreeGrafter"/>
</dbReference>
<dbReference type="NCBIfam" id="TIGR00996">
    <property type="entry name" value="Mtu_fam_mce"/>
    <property type="match status" value="1"/>
</dbReference>
<dbReference type="PANTHER" id="PTHR33371:SF17">
    <property type="entry name" value="MCE-FAMILY PROTEIN MCE1B"/>
    <property type="match status" value="1"/>
</dbReference>
<dbReference type="InterPro" id="IPR005693">
    <property type="entry name" value="Mce"/>
</dbReference>
<feature type="region of interest" description="Disordered" evidence="1">
    <location>
        <begin position="329"/>
        <end position="348"/>
    </location>
</feature>